<dbReference type="EMBL" id="HG994586">
    <property type="protein sequence ID" value="CAF2999327.1"/>
    <property type="molecule type" value="Genomic_DNA"/>
</dbReference>
<organism evidence="1 2">
    <name type="scientific">Lepeophtheirus salmonis</name>
    <name type="common">Salmon louse</name>
    <name type="synonym">Caligus salmonis</name>
    <dbReference type="NCBI Taxonomy" id="72036"/>
    <lineage>
        <taxon>Eukaryota</taxon>
        <taxon>Metazoa</taxon>
        <taxon>Ecdysozoa</taxon>
        <taxon>Arthropoda</taxon>
        <taxon>Crustacea</taxon>
        <taxon>Multicrustacea</taxon>
        <taxon>Hexanauplia</taxon>
        <taxon>Copepoda</taxon>
        <taxon>Siphonostomatoida</taxon>
        <taxon>Caligidae</taxon>
        <taxon>Lepeophtheirus</taxon>
    </lineage>
</organism>
<evidence type="ECO:0000313" key="2">
    <source>
        <dbReference type="Proteomes" id="UP000675881"/>
    </source>
</evidence>
<dbReference type="AlphaFoldDB" id="A0A7R8D7E3"/>
<dbReference type="Proteomes" id="UP000675881">
    <property type="component" value="Chromosome 7"/>
</dbReference>
<protein>
    <submittedName>
        <fullName evidence="1">(salmon louse) hypothetical protein</fullName>
    </submittedName>
</protein>
<name>A0A7R8D7E3_LEPSM</name>
<evidence type="ECO:0000313" key="1">
    <source>
        <dbReference type="EMBL" id="CAF2999327.1"/>
    </source>
</evidence>
<keyword evidence="2" id="KW-1185">Reference proteome</keyword>
<proteinExistence type="predicted"/>
<sequence length="160" mass="18375">MRANYNSKAIRNVPRNITFSKVRKRFKFVWNSFSVLSLYPTRSWKHSKKKEDIYGNPSPKVTHQPSTTIPIVLLQKFREHIESFPNSRIPLLQIFGQKYFCTENVQAVSIAGNLPGPKSDLCTEFDVKPQNTKTDLSAKKHVDNKDEAANLRQVVKVNNS</sequence>
<reference evidence="1" key="1">
    <citation type="submission" date="2021-02" db="EMBL/GenBank/DDBJ databases">
        <authorList>
            <person name="Bekaert M."/>
        </authorList>
    </citation>
    <scope>NUCLEOTIDE SEQUENCE</scope>
    <source>
        <strain evidence="1">IoA-00</strain>
    </source>
</reference>
<accession>A0A7R8D7E3</accession>
<gene>
    <name evidence="1" type="ORF">LSAA_13463</name>
</gene>